<reference evidence="2" key="1">
    <citation type="submission" date="2022-11" db="UniProtKB">
        <authorList>
            <consortium name="WormBaseParasite"/>
        </authorList>
    </citation>
    <scope>IDENTIFICATION</scope>
</reference>
<dbReference type="WBParaSite" id="PS1159_v2.g21211.t1">
    <property type="protein sequence ID" value="PS1159_v2.g21211.t1"/>
    <property type="gene ID" value="PS1159_v2.g21211"/>
</dbReference>
<evidence type="ECO:0000313" key="2">
    <source>
        <dbReference type="WBParaSite" id="PS1159_v2.g21211.t1"/>
    </source>
</evidence>
<sequence length="558" mass="63219">MPQEQQVPQRPQLPQQTQPPQQNNLQQPQQQSLPTSYRHEFDCAGKKDGFYPSPVNACATFFYKCARNETHRYSCPHGLYFSTQKVHCEFPQKAPECNGHVLPYPTGPLSMNTNNSIKSNVQVSPSLSQQQPGTVTVRPSFKIDFNCNDKADGFYTIGQCRNDYVRCVHKTAYLQECPENYVFDSDICEYMDECHKTVQLLTNGQQQVQIPVSRAQPAIAPASSSETYTLKQAQQRAITETQQTYNPSPQSTIQQNMPSQSSFLYNNTQYTSLQQQQPQGQNVAVKPELERAYGQSSRNPEGTQLQQNPPVPVPQAPRDTYCQDKGLVHGYHSPGCTNYYFACFPRYTIRVQCPANLFYDIESAICDYKTNVPACGGIRPTSPSAQQQPQSYPTYVQQNVPAQQPPAVQEQALQSYGQQQVHSSVQQTQPSYVQQPSQPEQPLFNSQHQQNDVQKSATLHSYVQNFGANQLQTQTQQPNIQNYVQQLPAIATFPSSNSYLYSEKQQQVQQNQPIQQAAQPPPHYQQQQQFDQLPQTASQSAHTYNNAQQQQQQQQQQQ</sequence>
<dbReference type="Proteomes" id="UP000887580">
    <property type="component" value="Unplaced"/>
</dbReference>
<organism evidence="1 2">
    <name type="scientific">Panagrolaimus sp. PS1159</name>
    <dbReference type="NCBI Taxonomy" id="55785"/>
    <lineage>
        <taxon>Eukaryota</taxon>
        <taxon>Metazoa</taxon>
        <taxon>Ecdysozoa</taxon>
        <taxon>Nematoda</taxon>
        <taxon>Chromadorea</taxon>
        <taxon>Rhabditida</taxon>
        <taxon>Tylenchina</taxon>
        <taxon>Panagrolaimomorpha</taxon>
        <taxon>Panagrolaimoidea</taxon>
        <taxon>Panagrolaimidae</taxon>
        <taxon>Panagrolaimus</taxon>
    </lineage>
</organism>
<accession>A0AC35FX69</accession>
<proteinExistence type="predicted"/>
<evidence type="ECO:0000313" key="1">
    <source>
        <dbReference type="Proteomes" id="UP000887580"/>
    </source>
</evidence>
<protein>
    <submittedName>
        <fullName evidence="2">Chitin-binding type-2 domain-containing protein</fullName>
    </submittedName>
</protein>
<name>A0AC35FX69_9BILA</name>